<comment type="caution">
    <text evidence="2">The sequence shown here is derived from an EMBL/GenBank/DDBJ whole genome shotgun (WGS) entry which is preliminary data.</text>
</comment>
<organism evidence="2 3">
    <name type="scientific">Colocasia esculenta</name>
    <name type="common">Wild taro</name>
    <name type="synonym">Arum esculentum</name>
    <dbReference type="NCBI Taxonomy" id="4460"/>
    <lineage>
        <taxon>Eukaryota</taxon>
        <taxon>Viridiplantae</taxon>
        <taxon>Streptophyta</taxon>
        <taxon>Embryophyta</taxon>
        <taxon>Tracheophyta</taxon>
        <taxon>Spermatophyta</taxon>
        <taxon>Magnoliopsida</taxon>
        <taxon>Liliopsida</taxon>
        <taxon>Araceae</taxon>
        <taxon>Aroideae</taxon>
        <taxon>Colocasieae</taxon>
        <taxon>Colocasia</taxon>
    </lineage>
</organism>
<gene>
    <name evidence="2" type="ORF">Taro_041662</name>
</gene>
<feature type="region of interest" description="Disordered" evidence="1">
    <location>
        <begin position="31"/>
        <end position="68"/>
    </location>
</feature>
<feature type="compositionally biased region" description="Pro residues" evidence="1">
    <location>
        <begin position="101"/>
        <end position="112"/>
    </location>
</feature>
<evidence type="ECO:0000313" key="3">
    <source>
        <dbReference type="Proteomes" id="UP000652761"/>
    </source>
</evidence>
<accession>A0A843WU79</accession>
<sequence length="139" mass="14796">MASAAGRAQRGGAILEGRRDDLHNSLQHLLVPGAELPQGAMHTRPRPPLGRSFTSPPPSGLMGSPRSRGTCYPHGELLFSGKTTYVEAYIITWAPTWPGRSSPPRPLPPSSPAAPTHITPISGPPPHPTCEDALIYLII</sequence>
<feature type="region of interest" description="Disordered" evidence="1">
    <location>
        <begin position="98"/>
        <end position="126"/>
    </location>
</feature>
<dbReference type="Proteomes" id="UP000652761">
    <property type="component" value="Unassembled WGS sequence"/>
</dbReference>
<evidence type="ECO:0000256" key="1">
    <source>
        <dbReference type="SAM" id="MobiDB-lite"/>
    </source>
</evidence>
<evidence type="ECO:0000313" key="2">
    <source>
        <dbReference type="EMBL" id="MQM08801.1"/>
    </source>
</evidence>
<keyword evidence="3" id="KW-1185">Reference proteome</keyword>
<reference evidence="2" key="1">
    <citation type="submission" date="2017-07" db="EMBL/GenBank/DDBJ databases">
        <title>Taro Niue Genome Assembly and Annotation.</title>
        <authorList>
            <person name="Atibalentja N."/>
            <person name="Keating K."/>
            <person name="Fields C.J."/>
        </authorList>
    </citation>
    <scope>NUCLEOTIDE SEQUENCE</scope>
    <source>
        <strain evidence="2">Niue_2</strain>
        <tissue evidence="2">Leaf</tissue>
    </source>
</reference>
<proteinExistence type="predicted"/>
<dbReference type="AlphaFoldDB" id="A0A843WU79"/>
<name>A0A843WU79_COLES</name>
<protein>
    <submittedName>
        <fullName evidence="2">Uncharacterized protein</fullName>
    </submittedName>
</protein>
<dbReference type="EMBL" id="NMUH01004210">
    <property type="protein sequence ID" value="MQM08801.1"/>
    <property type="molecule type" value="Genomic_DNA"/>
</dbReference>